<dbReference type="NCBIfam" id="TIGR01216">
    <property type="entry name" value="ATP_synt_epsi"/>
    <property type="match status" value="1"/>
</dbReference>
<comment type="similarity">
    <text evidence="2 8">Belongs to the ATPase epsilon chain family.</text>
</comment>
<evidence type="ECO:0000256" key="7">
    <source>
        <dbReference type="ARBA" id="ARBA00023310"/>
    </source>
</evidence>
<accession>A0ABR7IBA5</accession>
<evidence type="ECO:0000256" key="4">
    <source>
        <dbReference type="ARBA" id="ARBA00023065"/>
    </source>
</evidence>
<evidence type="ECO:0000256" key="2">
    <source>
        <dbReference type="ARBA" id="ARBA00005712"/>
    </source>
</evidence>
<organism evidence="10 11">
    <name type="scientific">Roseburia yibonii</name>
    <dbReference type="NCBI Taxonomy" id="2763063"/>
    <lineage>
        <taxon>Bacteria</taxon>
        <taxon>Bacillati</taxon>
        <taxon>Bacillota</taxon>
        <taxon>Clostridia</taxon>
        <taxon>Lachnospirales</taxon>
        <taxon>Lachnospiraceae</taxon>
        <taxon>Roseburia</taxon>
    </lineage>
</organism>
<name>A0ABR7IBA5_9FIRM</name>
<keyword evidence="5" id="KW-0472">Membrane</keyword>
<evidence type="ECO:0000256" key="8">
    <source>
        <dbReference type="RuleBase" id="RU003656"/>
    </source>
</evidence>
<evidence type="ECO:0000313" key="11">
    <source>
        <dbReference type="Proteomes" id="UP000621540"/>
    </source>
</evidence>
<feature type="domain" description="ATP synthase F1 complex delta/epsilon subunit N-terminal" evidence="9">
    <location>
        <begin position="9"/>
        <end position="86"/>
    </location>
</feature>
<comment type="subcellular location">
    <subcellularLocation>
        <location evidence="1">Endomembrane system</location>
        <topology evidence="1">Peripheral membrane protein</topology>
    </subcellularLocation>
</comment>
<dbReference type="InterPro" id="IPR020546">
    <property type="entry name" value="ATP_synth_F1_dsu/esu_N"/>
</dbReference>
<dbReference type="CDD" id="cd12152">
    <property type="entry name" value="F1-ATPase_delta"/>
    <property type="match status" value="1"/>
</dbReference>
<keyword evidence="3 8" id="KW-0813">Transport</keyword>
<keyword evidence="11" id="KW-1185">Reference proteome</keyword>
<dbReference type="Proteomes" id="UP000621540">
    <property type="component" value="Unassembled WGS sequence"/>
</dbReference>
<protein>
    <submittedName>
        <fullName evidence="10">ATP synthase F1 subunit epsilon</fullName>
    </submittedName>
</protein>
<dbReference type="Pfam" id="PF02823">
    <property type="entry name" value="ATP-synt_DE_N"/>
    <property type="match status" value="1"/>
</dbReference>
<sequence length="91" mass="10021">MAEKNSCFHAWIVTPDGVFYDGEVTFLELPTISGRIGVYREHIPLTTVLDPGRVEVAGQGEKKAASVGNGFATILKDRVTVLTERAEWEND</sequence>
<dbReference type="Gene3D" id="2.60.15.10">
    <property type="entry name" value="F0F1 ATP synthase delta/epsilon subunit, N-terminal"/>
    <property type="match status" value="1"/>
</dbReference>
<dbReference type="RefSeq" id="WP_186982325.1">
    <property type="nucleotide sequence ID" value="NZ_JACOQH010000006.1"/>
</dbReference>
<keyword evidence="7 8" id="KW-0066">ATP synthesis</keyword>
<evidence type="ECO:0000256" key="6">
    <source>
        <dbReference type="ARBA" id="ARBA00023196"/>
    </source>
</evidence>
<dbReference type="InterPro" id="IPR001469">
    <property type="entry name" value="ATP_synth_F1_dsu/esu"/>
</dbReference>
<dbReference type="PANTHER" id="PTHR13822">
    <property type="entry name" value="ATP SYNTHASE DELTA/EPSILON CHAIN"/>
    <property type="match status" value="1"/>
</dbReference>
<gene>
    <name evidence="10" type="primary">atpC</name>
    <name evidence="10" type="ORF">H8Z76_09400</name>
</gene>
<dbReference type="EMBL" id="JACOQH010000006">
    <property type="protein sequence ID" value="MBC5754220.1"/>
    <property type="molecule type" value="Genomic_DNA"/>
</dbReference>
<comment type="subunit">
    <text evidence="8">F-type ATPases have 2 components, CF(1) - the catalytic core - and CF(0) - the membrane proton channel. CF(1) has five subunits: alpha(3), beta(3), gamma(1), delta(1), epsilon(1). CF(0) has three main subunits: a, b and c.</text>
</comment>
<evidence type="ECO:0000256" key="3">
    <source>
        <dbReference type="ARBA" id="ARBA00022448"/>
    </source>
</evidence>
<keyword evidence="6 8" id="KW-0139">CF(1)</keyword>
<dbReference type="PANTHER" id="PTHR13822:SF10">
    <property type="entry name" value="ATP SYNTHASE EPSILON CHAIN, CHLOROPLASTIC"/>
    <property type="match status" value="1"/>
</dbReference>
<dbReference type="InterPro" id="IPR036771">
    <property type="entry name" value="ATPsynth_dsu/esu_N"/>
</dbReference>
<evidence type="ECO:0000259" key="9">
    <source>
        <dbReference type="Pfam" id="PF02823"/>
    </source>
</evidence>
<comment type="caution">
    <text evidence="10">The sequence shown here is derived from an EMBL/GenBank/DDBJ whole genome shotgun (WGS) entry which is preliminary data.</text>
</comment>
<keyword evidence="4 8" id="KW-0406">Ion transport</keyword>
<evidence type="ECO:0000256" key="5">
    <source>
        <dbReference type="ARBA" id="ARBA00023136"/>
    </source>
</evidence>
<evidence type="ECO:0000313" key="10">
    <source>
        <dbReference type="EMBL" id="MBC5754220.1"/>
    </source>
</evidence>
<reference evidence="10 11" key="1">
    <citation type="submission" date="2020-08" db="EMBL/GenBank/DDBJ databases">
        <title>Genome public.</title>
        <authorList>
            <person name="Liu C."/>
            <person name="Sun Q."/>
        </authorList>
    </citation>
    <scope>NUCLEOTIDE SEQUENCE [LARGE SCALE GENOMIC DNA]</scope>
    <source>
        <strain evidence="10 11">BX0805</strain>
    </source>
</reference>
<dbReference type="SUPFAM" id="SSF51344">
    <property type="entry name" value="Epsilon subunit of F1F0-ATP synthase N-terminal domain"/>
    <property type="match status" value="1"/>
</dbReference>
<proteinExistence type="inferred from homology"/>
<evidence type="ECO:0000256" key="1">
    <source>
        <dbReference type="ARBA" id="ARBA00004184"/>
    </source>
</evidence>